<dbReference type="Proteomes" id="UP000008744">
    <property type="component" value="Unassembled WGS sequence"/>
</dbReference>
<dbReference type="EMBL" id="CH479199">
    <property type="protein sequence ID" value="EDW29432.1"/>
    <property type="molecule type" value="Genomic_DNA"/>
</dbReference>
<evidence type="ECO:0000313" key="3">
    <source>
        <dbReference type="Proteomes" id="UP000008744"/>
    </source>
</evidence>
<keyword evidence="3" id="KW-1185">Reference proteome</keyword>
<evidence type="ECO:0000256" key="1">
    <source>
        <dbReference type="SAM" id="MobiDB-lite"/>
    </source>
</evidence>
<protein>
    <submittedName>
        <fullName evidence="2">GL22830</fullName>
    </submittedName>
</protein>
<proteinExistence type="predicted"/>
<dbReference type="AlphaFoldDB" id="B4GZK5"/>
<feature type="region of interest" description="Disordered" evidence="1">
    <location>
        <begin position="26"/>
        <end position="48"/>
    </location>
</feature>
<sequence length="134" mass="15095">MLSETFSTEEGLGNRRARLPRADPTLRHWDNYKDTPPEEGCPAHGVVEDAAQPKTKTQFFLLRRSQKFPLEIQVEVELELELEFEMAKEKLTVARDATSLHFSPSPNLSLSLGLGFSFKLAAHKPETETEPETG</sequence>
<reference evidence="2 3" key="1">
    <citation type="journal article" date="2007" name="Nature">
        <title>Evolution of genes and genomes on the Drosophila phylogeny.</title>
        <authorList>
            <consortium name="Drosophila 12 Genomes Consortium"/>
            <person name="Clark A.G."/>
            <person name="Eisen M.B."/>
            <person name="Smith D.R."/>
            <person name="Bergman C.M."/>
            <person name="Oliver B."/>
            <person name="Markow T.A."/>
            <person name="Kaufman T.C."/>
            <person name="Kellis M."/>
            <person name="Gelbart W."/>
            <person name="Iyer V.N."/>
            <person name="Pollard D.A."/>
            <person name="Sackton T.B."/>
            <person name="Larracuente A.M."/>
            <person name="Singh N.D."/>
            <person name="Abad J.P."/>
            <person name="Abt D.N."/>
            <person name="Adryan B."/>
            <person name="Aguade M."/>
            <person name="Akashi H."/>
            <person name="Anderson W.W."/>
            <person name="Aquadro C.F."/>
            <person name="Ardell D.H."/>
            <person name="Arguello R."/>
            <person name="Artieri C.G."/>
            <person name="Barbash D.A."/>
            <person name="Barker D."/>
            <person name="Barsanti P."/>
            <person name="Batterham P."/>
            <person name="Batzoglou S."/>
            <person name="Begun D."/>
            <person name="Bhutkar A."/>
            <person name="Blanco E."/>
            <person name="Bosak S.A."/>
            <person name="Bradley R.K."/>
            <person name="Brand A.D."/>
            <person name="Brent M.R."/>
            <person name="Brooks A.N."/>
            <person name="Brown R.H."/>
            <person name="Butlin R.K."/>
            <person name="Caggese C."/>
            <person name="Calvi B.R."/>
            <person name="Bernardo de Carvalho A."/>
            <person name="Caspi A."/>
            <person name="Castrezana S."/>
            <person name="Celniker S.E."/>
            <person name="Chang J.L."/>
            <person name="Chapple C."/>
            <person name="Chatterji S."/>
            <person name="Chinwalla A."/>
            <person name="Civetta A."/>
            <person name="Clifton S.W."/>
            <person name="Comeron J.M."/>
            <person name="Costello J.C."/>
            <person name="Coyne J.A."/>
            <person name="Daub J."/>
            <person name="David R.G."/>
            <person name="Delcher A.L."/>
            <person name="Delehaunty K."/>
            <person name="Do C.B."/>
            <person name="Ebling H."/>
            <person name="Edwards K."/>
            <person name="Eickbush T."/>
            <person name="Evans J.D."/>
            <person name="Filipski A."/>
            <person name="Findeiss S."/>
            <person name="Freyhult E."/>
            <person name="Fulton L."/>
            <person name="Fulton R."/>
            <person name="Garcia A.C."/>
            <person name="Gardiner A."/>
            <person name="Garfield D.A."/>
            <person name="Garvin B.E."/>
            <person name="Gibson G."/>
            <person name="Gilbert D."/>
            <person name="Gnerre S."/>
            <person name="Godfrey J."/>
            <person name="Good R."/>
            <person name="Gotea V."/>
            <person name="Gravely B."/>
            <person name="Greenberg A.J."/>
            <person name="Griffiths-Jones S."/>
            <person name="Gross S."/>
            <person name="Guigo R."/>
            <person name="Gustafson E.A."/>
            <person name="Haerty W."/>
            <person name="Hahn M.W."/>
            <person name="Halligan D.L."/>
            <person name="Halpern A.L."/>
            <person name="Halter G.M."/>
            <person name="Han M.V."/>
            <person name="Heger A."/>
            <person name="Hillier L."/>
            <person name="Hinrichs A.S."/>
            <person name="Holmes I."/>
            <person name="Hoskins R.A."/>
            <person name="Hubisz M.J."/>
            <person name="Hultmark D."/>
            <person name="Huntley M.A."/>
            <person name="Jaffe D.B."/>
            <person name="Jagadeeshan S."/>
            <person name="Jeck W.R."/>
            <person name="Johnson J."/>
            <person name="Jones C.D."/>
            <person name="Jordan W.C."/>
            <person name="Karpen G.H."/>
            <person name="Kataoka E."/>
            <person name="Keightley P.D."/>
            <person name="Kheradpour P."/>
            <person name="Kirkness E.F."/>
            <person name="Koerich L.B."/>
            <person name="Kristiansen K."/>
            <person name="Kudrna D."/>
            <person name="Kulathinal R.J."/>
            <person name="Kumar S."/>
            <person name="Kwok R."/>
            <person name="Lander E."/>
            <person name="Langley C.H."/>
            <person name="Lapoint R."/>
            <person name="Lazzaro B.P."/>
            <person name="Lee S.J."/>
            <person name="Levesque L."/>
            <person name="Li R."/>
            <person name="Lin C.F."/>
            <person name="Lin M.F."/>
            <person name="Lindblad-Toh K."/>
            <person name="Llopart A."/>
            <person name="Long M."/>
            <person name="Low L."/>
            <person name="Lozovsky E."/>
            <person name="Lu J."/>
            <person name="Luo M."/>
            <person name="Machado C.A."/>
            <person name="Makalowski W."/>
            <person name="Marzo M."/>
            <person name="Matsuda M."/>
            <person name="Matzkin L."/>
            <person name="McAllister B."/>
            <person name="McBride C.S."/>
            <person name="McKernan B."/>
            <person name="McKernan K."/>
            <person name="Mendez-Lago M."/>
            <person name="Minx P."/>
            <person name="Mollenhauer M.U."/>
            <person name="Montooth K."/>
            <person name="Mount S.M."/>
            <person name="Mu X."/>
            <person name="Myers E."/>
            <person name="Negre B."/>
            <person name="Newfeld S."/>
            <person name="Nielsen R."/>
            <person name="Noor M.A."/>
            <person name="O'Grady P."/>
            <person name="Pachter L."/>
            <person name="Papaceit M."/>
            <person name="Parisi M.J."/>
            <person name="Parisi M."/>
            <person name="Parts L."/>
            <person name="Pedersen J.S."/>
            <person name="Pesole G."/>
            <person name="Phillippy A.M."/>
            <person name="Ponting C.P."/>
            <person name="Pop M."/>
            <person name="Porcelli D."/>
            <person name="Powell J.R."/>
            <person name="Prohaska S."/>
            <person name="Pruitt K."/>
            <person name="Puig M."/>
            <person name="Quesneville H."/>
            <person name="Ram K.R."/>
            <person name="Rand D."/>
            <person name="Rasmussen M.D."/>
            <person name="Reed L.K."/>
            <person name="Reenan R."/>
            <person name="Reily A."/>
            <person name="Remington K.A."/>
            <person name="Rieger T.T."/>
            <person name="Ritchie M.G."/>
            <person name="Robin C."/>
            <person name="Rogers Y.H."/>
            <person name="Rohde C."/>
            <person name="Rozas J."/>
            <person name="Rubenfield M.J."/>
            <person name="Ruiz A."/>
            <person name="Russo S."/>
            <person name="Salzberg S.L."/>
            <person name="Sanchez-Gracia A."/>
            <person name="Saranga D.J."/>
            <person name="Sato H."/>
            <person name="Schaeffer S.W."/>
            <person name="Schatz M.C."/>
            <person name="Schlenke T."/>
            <person name="Schwartz R."/>
            <person name="Segarra C."/>
            <person name="Singh R.S."/>
            <person name="Sirot L."/>
            <person name="Sirota M."/>
            <person name="Sisneros N.B."/>
            <person name="Smith C.D."/>
            <person name="Smith T.F."/>
            <person name="Spieth J."/>
            <person name="Stage D.E."/>
            <person name="Stark A."/>
            <person name="Stephan W."/>
            <person name="Strausberg R.L."/>
            <person name="Strempel S."/>
            <person name="Sturgill D."/>
            <person name="Sutton G."/>
            <person name="Sutton G.G."/>
            <person name="Tao W."/>
            <person name="Teichmann S."/>
            <person name="Tobari Y.N."/>
            <person name="Tomimura Y."/>
            <person name="Tsolas J.M."/>
            <person name="Valente V.L."/>
            <person name="Venter E."/>
            <person name="Venter J.C."/>
            <person name="Vicario S."/>
            <person name="Vieira F.G."/>
            <person name="Vilella A.J."/>
            <person name="Villasante A."/>
            <person name="Walenz B."/>
            <person name="Wang J."/>
            <person name="Wasserman M."/>
            <person name="Watts T."/>
            <person name="Wilson D."/>
            <person name="Wilson R.K."/>
            <person name="Wing R.A."/>
            <person name="Wolfner M.F."/>
            <person name="Wong A."/>
            <person name="Wong G.K."/>
            <person name="Wu C.I."/>
            <person name="Wu G."/>
            <person name="Yamamoto D."/>
            <person name="Yang H.P."/>
            <person name="Yang S.P."/>
            <person name="Yorke J.A."/>
            <person name="Yoshida K."/>
            <person name="Zdobnov E."/>
            <person name="Zhang P."/>
            <person name="Zhang Y."/>
            <person name="Zimin A.V."/>
            <person name="Baldwin J."/>
            <person name="Abdouelleil A."/>
            <person name="Abdulkadir J."/>
            <person name="Abebe A."/>
            <person name="Abera B."/>
            <person name="Abreu J."/>
            <person name="Acer S.C."/>
            <person name="Aftuck L."/>
            <person name="Alexander A."/>
            <person name="An P."/>
            <person name="Anderson E."/>
            <person name="Anderson S."/>
            <person name="Arachi H."/>
            <person name="Azer M."/>
            <person name="Bachantsang P."/>
            <person name="Barry A."/>
            <person name="Bayul T."/>
            <person name="Berlin A."/>
            <person name="Bessette D."/>
            <person name="Bloom T."/>
            <person name="Blye J."/>
            <person name="Boguslavskiy L."/>
            <person name="Bonnet C."/>
            <person name="Boukhgalter B."/>
            <person name="Bourzgui I."/>
            <person name="Brown A."/>
            <person name="Cahill P."/>
            <person name="Channer S."/>
            <person name="Cheshatsang Y."/>
            <person name="Chuda L."/>
            <person name="Citroen M."/>
            <person name="Collymore A."/>
            <person name="Cooke P."/>
            <person name="Costello M."/>
            <person name="D'Aco K."/>
            <person name="Daza R."/>
            <person name="De Haan G."/>
            <person name="DeGray S."/>
            <person name="DeMaso C."/>
            <person name="Dhargay N."/>
            <person name="Dooley K."/>
            <person name="Dooley E."/>
            <person name="Doricent M."/>
            <person name="Dorje P."/>
            <person name="Dorjee K."/>
            <person name="Dupes A."/>
            <person name="Elong R."/>
            <person name="Falk J."/>
            <person name="Farina A."/>
            <person name="Faro S."/>
            <person name="Ferguson D."/>
            <person name="Fisher S."/>
            <person name="Foley C.D."/>
            <person name="Franke A."/>
            <person name="Friedrich D."/>
            <person name="Gadbois L."/>
            <person name="Gearin G."/>
            <person name="Gearin C.R."/>
            <person name="Giannoukos G."/>
            <person name="Goode T."/>
            <person name="Graham J."/>
            <person name="Grandbois E."/>
            <person name="Grewal S."/>
            <person name="Gyaltsen K."/>
            <person name="Hafez N."/>
            <person name="Hagos B."/>
            <person name="Hall J."/>
            <person name="Henson C."/>
            <person name="Hollinger A."/>
            <person name="Honan T."/>
            <person name="Huard M.D."/>
            <person name="Hughes L."/>
            <person name="Hurhula B."/>
            <person name="Husby M.E."/>
            <person name="Kamat A."/>
            <person name="Kanga B."/>
            <person name="Kashin S."/>
            <person name="Khazanovich D."/>
            <person name="Kisner P."/>
            <person name="Lance K."/>
            <person name="Lara M."/>
            <person name="Lee W."/>
            <person name="Lennon N."/>
            <person name="Letendre F."/>
            <person name="LeVine R."/>
            <person name="Lipovsky A."/>
            <person name="Liu X."/>
            <person name="Liu J."/>
            <person name="Liu S."/>
            <person name="Lokyitsang T."/>
            <person name="Lokyitsang Y."/>
            <person name="Lubonja R."/>
            <person name="Lui A."/>
            <person name="MacDonald P."/>
            <person name="Magnisalis V."/>
            <person name="Maru K."/>
            <person name="Matthews C."/>
            <person name="McCusker W."/>
            <person name="McDonough S."/>
            <person name="Mehta T."/>
            <person name="Meldrim J."/>
            <person name="Meneus L."/>
            <person name="Mihai O."/>
            <person name="Mihalev A."/>
            <person name="Mihova T."/>
            <person name="Mittelman R."/>
            <person name="Mlenga V."/>
            <person name="Montmayeur A."/>
            <person name="Mulrain L."/>
            <person name="Navidi A."/>
            <person name="Naylor J."/>
            <person name="Negash T."/>
            <person name="Nguyen T."/>
            <person name="Nguyen N."/>
            <person name="Nicol R."/>
            <person name="Norbu C."/>
            <person name="Norbu N."/>
            <person name="Novod N."/>
            <person name="O'Neill B."/>
            <person name="Osman S."/>
            <person name="Markiewicz E."/>
            <person name="Oyono O.L."/>
            <person name="Patti C."/>
            <person name="Phunkhang P."/>
            <person name="Pierre F."/>
            <person name="Priest M."/>
            <person name="Raghuraman S."/>
            <person name="Rege F."/>
            <person name="Reyes R."/>
            <person name="Rise C."/>
            <person name="Rogov P."/>
            <person name="Ross K."/>
            <person name="Ryan E."/>
            <person name="Settipalli S."/>
            <person name="Shea T."/>
            <person name="Sherpa N."/>
            <person name="Shi L."/>
            <person name="Shih D."/>
            <person name="Sparrow T."/>
            <person name="Spaulding J."/>
            <person name="Stalker J."/>
            <person name="Stange-Thomann N."/>
            <person name="Stavropoulos S."/>
            <person name="Stone C."/>
            <person name="Strader C."/>
            <person name="Tesfaye S."/>
            <person name="Thomson T."/>
            <person name="Thoulutsang Y."/>
            <person name="Thoulutsang D."/>
            <person name="Topham K."/>
            <person name="Topping I."/>
            <person name="Tsamla T."/>
            <person name="Vassiliev H."/>
            <person name="Vo A."/>
            <person name="Wangchuk T."/>
            <person name="Wangdi T."/>
            <person name="Weiand M."/>
            <person name="Wilkinson J."/>
            <person name="Wilson A."/>
            <person name="Yadav S."/>
            <person name="Young G."/>
            <person name="Yu Q."/>
            <person name="Zembek L."/>
            <person name="Zhong D."/>
            <person name="Zimmer A."/>
            <person name="Zwirko Z."/>
            <person name="Jaffe D.B."/>
            <person name="Alvarez P."/>
            <person name="Brockman W."/>
            <person name="Butler J."/>
            <person name="Chin C."/>
            <person name="Gnerre S."/>
            <person name="Grabherr M."/>
            <person name="Kleber M."/>
            <person name="Mauceli E."/>
            <person name="MacCallum I."/>
        </authorList>
    </citation>
    <scope>NUCLEOTIDE SEQUENCE [LARGE SCALE GENOMIC DNA]</scope>
    <source>
        <strain evidence="3">MSH-3 / Tucson 14011-0111.49</strain>
    </source>
</reference>
<feature type="compositionally biased region" description="Basic and acidic residues" evidence="1">
    <location>
        <begin position="26"/>
        <end position="36"/>
    </location>
</feature>
<name>B4GZK5_DROPE</name>
<dbReference type="HOGENOM" id="CLU_1898408_0_0_1"/>
<evidence type="ECO:0000313" key="2">
    <source>
        <dbReference type="EMBL" id="EDW29432.1"/>
    </source>
</evidence>
<gene>
    <name evidence="2" type="primary">Dper\GL22830</name>
    <name evidence="2" type="ORF">Dper_GL22830</name>
</gene>
<accession>B4GZK5</accession>
<organism evidence="3">
    <name type="scientific">Drosophila persimilis</name>
    <name type="common">Fruit fly</name>
    <dbReference type="NCBI Taxonomy" id="7234"/>
    <lineage>
        <taxon>Eukaryota</taxon>
        <taxon>Metazoa</taxon>
        <taxon>Ecdysozoa</taxon>
        <taxon>Arthropoda</taxon>
        <taxon>Hexapoda</taxon>
        <taxon>Insecta</taxon>
        <taxon>Pterygota</taxon>
        <taxon>Neoptera</taxon>
        <taxon>Endopterygota</taxon>
        <taxon>Diptera</taxon>
        <taxon>Brachycera</taxon>
        <taxon>Muscomorpha</taxon>
        <taxon>Ephydroidea</taxon>
        <taxon>Drosophilidae</taxon>
        <taxon>Drosophila</taxon>
        <taxon>Sophophora</taxon>
    </lineage>
</organism>